<comment type="caution">
    <text evidence="2">The sequence shown here is derived from an EMBL/GenBank/DDBJ whole genome shotgun (WGS) entry which is preliminary data.</text>
</comment>
<dbReference type="EMBL" id="JALHLF010000039">
    <property type="protein sequence ID" value="MCJ2183267.1"/>
    <property type="molecule type" value="Genomic_DNA"/>
</dbReference>
<accession>A0ABT0BDY2</accession>
<keyword evidence="1" id="KW-0732">Signal</keyword>
<gene>
    <name evidence="2" type="ORF">MTR62_11275</name>
</gene>
<name>A0ABT0BDY2_9SPHN</name>
<evidence type="ECO:0000313" key="3">
    <source>
        <dbReference type="Proteomes" id="UP001162881"/>
    </source>
</evidence>
<reference evidence="2" key="1">
    <citation type="submission" date="2022-03" db="EMBL/GenBank/DDBJ databases">
        <title>Identification of a novel bacterium isolated from mangrove sediments.</title>
        <authorList>
            <person name="Pan X."/>
        </authorList>
    </citation>
    <scope>NUCLEOTIDE SEQUENCE</scope>
    <source>
        <strain evidence="2">B1949</strain>
    </source>
</reference>
<feature type="signal peptide" evidence="1">
    <location>
        <begin position="1"/>
        <end position="37"/>
    </location>
</feature>
<sequence>MERRCPALAGAEALMKILSSLSLAAAVLASIPFSAMAAANPALDFHTFERRFGDSGAIFAGYDQVRQAVPAGSAVEDARALLRRAGAQCDSVDANASQLRCYYRDLLGAEQYSASYATWDVALDLAGGKVSAVRVVRSTEQRS</sequence>
<feature type="chain" id="PRO_5046387903" description="DUF3828 domain-containing protein" evidence="1">
    <location>
        <begin position="38"/>
        <end position="143"/>
    </location>
</feature>
<keyword evidence="3" id="KW-1185">Reference proteome</keyword>
<proteinExistence type="predicted"/>
<evidence type="ECO:0008006" key="4">
    <source>
        <dbReference type="Google" id="ProtNLM"/>
    </source>
</evidence>
<dbReference type="Proteomes" id="UP001162881">
    <property type="component" value="Unassembled WGS sequence"/>
</dbReference>
<organism evidence="2 3">
    <name type="scientific">Novosphingobium organovorum</name>
    <dbReference type="NCBI Taxonomy" id="2930092"/>
    <lineage>
        <taxon>Bacteria</taxon>
        <taxon>Pseudomonadati</taxon>
        <taxon>Pseudomonadota</taxon>
        <taxon>Alphaproteobacteria</taxon>
        <taxon>Sphingomonadales</taxon>
        <taxon>Sphingomonadaceae</taxon>
        <taxon>Novosphingobium</taxon>
    </lineage>
</organism>
<evidence type="ECO:0000313" key="2">
    <source>
        <dbReference type="EMBL" id="MCJ2183267.1"/>
    </source>
</evidence>
<protein>
    <recommendedName>
        <fullName evidence="4">DUF3828 domain-containing protein</fullName>
    </recommendedName>
</protein>
<dbReference type="RefSeq" id="WP_244020891.1">
    <property type="nucleotide sequence ID" value="NZ_JALHLF010000039.1"/>
</dbReference>
<evidence type="ECO:0000256" key="1">
    <source>
        <dbReference type="SAM" id="SignalP"/>
    </source>
</evidence>